<dbReference type="SMART" id="SM00471">
    <property type="entry name" value="HDc"/>
    <property type="match status" value="1"/>
</dbReference>
<dbReference type="EMBL" id="CP040058">
    <property type="protein sequence ID" value="QCP36011.1"/>
    <property type="molecule type" value="Genomic_DNA"/>
</dbReference>
<keyword evidence="2" id="KW-0378">Hydrolase</keyword>
<dbReference type="GO" id="GO:0008832">
    <property type="term" value="F:dGTPase activity"/>
    <property type="evidence" value="ECO:0007669"/>
    <property type="project" value="UniProtKB-EC"/>
</dbReference>
<dbReference type="InterPro" id="IPR006674">
    <property type="entry name" value="HD_domain"/>
</dbReference>
<keyword evidence="3" id="KW-1185">Reference proteome</keyword>
<protein>
    <submittedName>
        <fullName evidence="2">Deoxyguanosinetriphosphate triphosphohydrolase</fullName>
        <ecNumber evidence="2">3.1.5.1</ecNumber>
    </submittedName>
</protein>
<dbReference type="OrthoDB" id="9803619at2"/>
<dbReference type="AlphaFoldDB" id="A0A4P8IGD4"/>
<reference evidence="2 3" key="1">
    <citation type="submission" date="2019-05" db="EMBL/GenBank/DDBJ databases">
        <title>Complete genome sequencing of Anaerostipes rhamnosivorans.</title>
        <authorList>
            <person name="Bui T.P.N."/>
            <person name="de Vos W.M."/>
        </authorList>
    </citation>
    <scope>NUCLEOTIDE SEQUENCE [LARGE SCALE GENOMIC DNA]</scope>
    <source>
        <strain evidence="2 3">1y2</strain>
    </source>
</reference>
<dbReference type="InterPro" id="IPR003607">
    <property type="entry name" value="HD/PDEase_dom"/>
</dbReference>
<feature type="domain" description="HD/PDEase" evidence="1">
    <location>
        <begin position="81"/>
        <end position="238"/>
    </location>
</feature>
<name>A0A4P8IGD4_9FIRM</name>
<organism evidence="2 3">
    <name type="scientific">Anaerostipes rhamnosivorans</name>
    <dbReference type="NCBI Taxonomy" id="1229621"/>
    <lineage>
        <taxon>Bacteria</taxon>
        <taxon>Bacillati</taxon>
        <taxon>Bacillota</taxon>
        <taxon>Clostridia</taxon>
        <taxon>Lachnospirales</taxon>
        <taxon>Lachnospiraceae</taxon>
        <taxon>Anaerostipes</taxon>
    </lineage>
</organism>
<dbReference type="InterPro" id="IPR051094">
    <property type="entry name" value="Diverse_Catalytic_Enzymes"/>
</dbReference>
<dbReference type="KEGG" id="arf:AR1Y2_2557"/>
<proteinExistence type="predicted"/>
<dbReference type="RefSeq" id="WP_137329299.1">
    <property type="nucleotide sequence ID" value="NZ_CP040058.1"/>
</dbReference>
<dbReference type="CDD" id="cd00077">
    <property type="entry name" value="HDc"/>
    <property type="match status" value="1"/>
</dbReference>
<gene>
    <name evidence="2" type="ORF">AR1Y2_2557</name>
</gene>
<dbReference type="EC" id="3.1.5.1" evidence="2"/>
<accession>A0A4P8IGD4</accession>
<dbReference type="Gene3D" id="1.10.3210.10">
    <property type="entry name" value="Hypothetical protein af1432"/>
    <property type="match status" value="1"/>
</dbReference>
<sequence length="407" mass="48375">MLTYHKLSKERQQEIIKDREQGWVNPYACRDEQVIRRNKDRDEASLWRPAFVRDVEKIIHSPYYNRYTDKTQVFSFYLNDDISRRSLHVQLVSRIARNIGRLLGLNCDLIEAIALGHDIGHTPFGHAGERFLNQIYHEKTGRYFQHNVHSVRVLDGMFQRNVSLQTLDGILCHNGEFEQQEYRPCHMVSFEEFYEKTEQCSRDKAYIKTLIPSTLEGCVVRICDMVAYLGKDRQDAKKAKLIENSGIFTQGEIGVENAEIINNLTVNIVENSYRKDYIMLDSEYYEAMKNAKKENYEQIYFNKKLDRIYTENVEPMFREVYEKLYSDLVKGNEDSVIFKHHIEYVEDARAHYETSSAYRDEEPCQIVVDYIASMTDDYFVDLYHYLFPDGNYHVNYKSYFNEEEHRR</sequence>
<dbReference type="Pfam" id="PF01966">
    <property type="entry name" value="HD"/>
    <property type="match status" value="1"/>
</dbReference>
<dbReference type="Proteomes" id="UP000298653">
    <property type="component" value="Chromosome"/>
</dbReference>
<dbReference type="SUPFAM" id="SSF109604">
    <property type="entry name" value="HD-domain/PDEase-like"/>
    <property type="match status" value="1"/>
</dbReference>
<evidence type="ECO:0000259" key="1">
    <source>
        <dbReference type="SMART" id="SM00471"/>
    </source>
</evidence>
<dbReference type="PANTHER" id="PTHR35795:SF1">
    <property type="entry name" value="BIS(5'-NUCLEOSYL)-TETRAPHOSPHATASE, SYMMETRICAL"/>
    <property type="match status" value="1"/>
</dbReference>
<evidence type="ECO:0000313" key="2">
    <source>
        <dbReference type="EMBL" id="QCP36011.1"/>
    </source>
</evidence>
<dbReference type="PANTHER" id="PTHR35795">
    <property type="entry name" value="SLR1885 PROTEIN"/>
    <property type="match status" value="1"/>
</dbReference>
<evidence type="ECO:0000313" key="3">
    <source>
        <dbReference type="Proteomes" id="UP000298653"/>
    </source>
</evidence>